<sequence length="392" mass="43100">MDKVRELKDKVQKVIEEFSPKAIALSDELALNPEVSEQEYSSSRKHVELLKEAGFEIEYPFCGIETAFRAVIGKGSPKVALLVEYDALPEIGHACGHNVSGAMSTLAGIALASLKGELNGQVQVIGTPAEETNGAKIKMSKEGVFDELDLAMMIHSGGGVSYVHYECLAMDALEFVFKGKTAHAAASPWEGRNALNGVQLMFHALDMLRQHIRPEVRIHGIIHEGGTAPNIVPERAVARFYFRAPKRSLLNEVVRKAFNCAKGAALATETEVDWRNFELSFDDMVTNRPAEEKMESIMRELGVELSPFPGAQGSSDIGNVSHRCPAMQPVLSITPRKMALHTRELAEATMMDEAHHALVRGAKALAFMAIEVMMDEKLRSSIREAFEKEKQA</sequence>
<dbReference type="Gene3D" id="3.40.630.10">
    <property type="entry name" value="Zn peptidases"/>
    <property type="match status" value="1"/>
</dbReference>
<organism evidence="3 4">
    <name type="scientific">Thermovirga lienii (strain ATCC BAA-1197 / DSM 17291 / Cas60314)</name>
    <dbReference type="NCBI Taxonomy" id="580340"/>
    <lineage>
        <taxon>Bacteria</taxon>
        <taxon>Thermotogati</taxon>
        <taxon>Synergistota</taxon>
        <taxon>Synergistia</taxon>
        <taxon>Synergistales</taxon>
        <taxon>Thermovirgaceae</taxon>
        <taxon>Thermovirga</taxon>
    </lineage>
</organism>
<dbReference type="eggNOG" id="COG1473">
    <property type="taxonomic scope" value="Bacteria"/>
</dbReference>
<dbReference type="SUPFAM" id="SSF55031">
    <property type="entry name" value="Bacterial exopeptidase dimerisation domain"/>
    <property type="match status" value="1"/>
</dbReference>
<dbReference type="Proteomes" id="UP000005868">
    <property type="component" value="Chromosome"/>
</dbReference>
<evidence type="ECO:0000313" key="3">
    <source>
        <dbReference type="EMBL" id="AER65757.1"/>
    </source>
</evidence>
<dbReference type="FunFam" id="3.30.70.360:FF:000004">
    <property type="entry name" value="Peptidase M20 domain-containing protein 2"/>
    <property type="match status" value="1"/>
</dbReference>
<dbReference type="InterPro" id="IPR002933">
    <property type="entry name" value="Peptidase_M20"/>
</dbReference>
<dbReference type="InterPro" id="IPR017144">
    <property type="entry name" value="Xaa-Arg_dipeptidase"/>
</dbReference>
<dbReference type="GO" id="GO:0071713">
    <property type="term" value="F:para-aminobenzoyl-glutamate hydrolase activity"/>
    <property type="evidence" value="ECO:0007669"/>
    <property type="project" value="TreeGrafter"/>
</dbReference>
<name>G7V557_THELD</name>
<dbReference type="CDD" id="cd05672">
    <property type="entry name" value="M20_ACY1L2-like"/>
    <property type="match status" value="1"/>
</dbReference>
<evidence type="ECO:0000256" key="1">
    <source>
        <dbReference type="PIRNR" id="PIRNR037226"/>
    </source>
</evidence>
<dbReference type="PANTHER" id="PTHR30575">
    <property type="entry name" value="PEPTIDASE M20"/>
    <property type="match status" value="1"/>
</dbReference>
<dbReference type="Pfam" id="PF01546">
    <property type="entry name" value="Peptidase_M20"/>
    <property type="match status" value="1"/>
</dbReference>
<dbReference type="InterPro" id="IPR011650">
    <property type="entry name" value="Peptidase_M20_dimer"/>
</dbReference>
<evidence type="ECO:0000313" key="4">
    <source>
        <dbReference type="Proteomes" id="UP000005868"/>
    </source>
</evidence>
<dbReference type="InterPro" id="IPR017439">
    <property type="entry name" value="Amidohydrolase"/>
</dbReference>
<dbReference type="KEGG" id="tli:Tlie_0011"/>
<dbReference type="InterPro" id="IPR036264">
    <property type="entry name" value="Bact_exopeptidase_dim_dom"/>
</dbReference>
<dbReference type="Gene3D" id="3.30.70.360">
    <property type="match status" value="1"/>
</dbReference>
<proteinExistence type="inferred from homology"/>
<dbReference type="STRING" id="580340.Tlie_0011"/>
<dbReference type="HOGENOM" id="CLU_031812_1_0_0"/>
<reference evidence="4" key="1">
    <citation type="submission" date="2011-10" db="EMBL/GenBank/DDBJ databases">
        <title>The complete genome of chromosome of Thermovirga lienii DSM 17291.</title>
        <authorList>
            <consortium name="US DOE Joint Genome Institute (JGI-PGF)"/>
            <person name="Lucas S."/>
            <person name="Copeland A."/>
            <person name="Lapidus A."/>
            <person name="Glavina del Rio T."/>
            <person name="Dalin E."/>
            <person name="Tice H."/>
            <person name="Bruce D."/>
            <person name="Goodwin L."/>
            <person name="Pitluck S."/>
            <person name="Peters L."/>
            <person name="Mikhailova N."/>
            <person name="Saunders E."/>
            <person name="Kyrpides N."/>
            <person name="Mavromatis K."/>
            <person name="Ivanova N."/>
            <person name="Last F.I."/>
            <person name="Brettin T."/>
            <person name="Detter J.C."/>
            <person name="Han C."/>
            <person name="Larimer F."/>
            <person name="Land M."/>
            <person name="Hauser L."/>
            <person name="Markowitz V."/>
            <person name="Cheng J.-F."/>
            <person name="Hugenholtz P."/>
            <person name="Woyke T."/>
            <person name="Wu D."/>
            <person name="Spring S."/>
            <person name="Schroeder M."/>
            <person name="Brambilla E.-M."/>
            <person name="Klenk H.-P."/>
            <person name="Eisen J.A."/>
        </authorList>
    </citation>
    <scope>NUCLEOTIDE SEQUENCE [LARGE SCALE GENOMIC DNA]</scope>
    <source>
        <strain evidence="4">ATCC BAA-1197 / DSM 17291 / Cas60314</strain>
    </source>
</reference>
<evidence type="ECO:0000259" key="2">
    <source>
        <dbReference type="Pfam" id="PF07687"/>
    </source>
</evidence>
<protein>
    <recommendedName>
        <fullName evidence="1">Peptidase M20 domain-containing protein 2</fullName>
    </recommendedName>
</protein>
<dbReference type="GO" id="GO:0005737">
    <property type="term" value="C:cytoplasm"/>
    <property type="evidence" value="ECO:0007669"/>
    <property type="project" value="TreeGrafter"/>
</dbReference>
<accession>G7V557</accession>
<keyword evidence="3" id="KW-0378">Hydrolase</keyword>
<dbReference type="EMBL" id="CP003096">
    <property type="protein sequence ID" value="AER65757.1"/>
    <property type="molecule type" value="Genomic_DNA"/>
</dbReference>
<dbReference type="NCBIfam" id="TIGR01891">
    <property type="entry name" value="amidohydrolases"/>
    <property type="match status" value="1"/>
</dbReference>
<dbReference type="InterPro" id="IPR052030">
    <property type="entry name" value="Peptidase_M20/M20A_hydrolases"/>
</dbReference>
<comment type="similarity">
    <text evidence="1">Belongs to the peptidase M20A family.</text>
</comment>
<dbReference type="PIRSF" id="PIRSF037226">
    <property type="entry name" value="Amidohydrolase_ACY1L2_prd"/>
    <property type="match status" value="1"/>
</dbReference>
<dbReference type="GO" id="GO:0046657">
    <property type="term" value="P:folic acid catabolic process"/>
    <property type="evidence" value="ECO:0007669"/>
    <property type="project" value="TreeGrafter"/>
</dbReference>
<gene>
    <name evidence="3" type="ordered locus">Tlie_0011</name>
</gene>
<dbReference type="Pfam" id="PF07687">
    <property type="entry name" value="M20_dimer"/>
    <property type="match status" value="1"/>
</dbReference>
<feature type="domain" description="Peptidase M20 dimerisation" evidence="2">
    <location>
        <begin position="174"/>
        <end position="260"/>
    </location>
</feature>
<dbReference type="GO" id="GO:0016805">
    <property type="term" value="F:dipeptidase activity"/>
    <property type="evidence" value="ECO:0007669"/>
    <property type="project" value="InterPro"/>
</dbReference>
<dbReference type="SUPFAM" id="SSF53187">
    <property type="entry name" value="Zn-dependent exopeptidases"/>
    <property type="match status" value="1"/>
</dbReference>
<dbReference type="AlphaFoldDB" id="G7V557"/>
<reference evidence="3 4" key="2">
    <citation type="journal article" date="2012" name="Stand. Genomic Sci.">
        <title>Genome sequence of the moderately thermophilic, amino-acid-degrading and sulfur-reducing bacterium Thermovirga lienii type strain (Cas60314(T)).</title>
        <authorList>
            <person name="Goker M."/>
            <person name="Saunders E."/>
            <person name="Lapidus A."/>
            <person name="Nolan M."/>
            <person name="Lucas S."/>
            <person name="Hammon N."/>
            <person name="Deshpande S."/>
            <person name="Cheng J.F."/>
            <person name="Han C."/>
            <person name="Tapia R."/>
            <person name="Goodwin L.A."/>
            <person name="Pitluck S."/>
            <person name="Liolios K."/>
            <person name="Mavromatis K."/>
            <person name="Pagani I."/>
            <person name="Ivanova N."/>
            <person name="Mikhailova N."/>
            <person name="Pati A."/>
            <person name="Chen A."/>
            <person name="Palaniappan K."/>
            <person name="Land M."/>
            <person name="Chang Y.J."/>
            <person name="Jeffries C.D."/>
            <person name="Brambilla E.M."/>
            <person name="Rohde M."/>
            <person name="Spring S."/>
            <person name="Detter J.C."/>
            <person name="Woyke T."/>
            <person name="Bristow J."/>
            <person name="Eisen J.A."/>
            <person name="Markowitz V."/>
            <person name="Hugenholtz P."/>
            <person name="Kyrpides N.C."/>
            <person name="Klenk H.P."/>
        </authorList>
    </citation>
    <scope>NUCLEOTIDE SEQUENCE [LARGE SCALE GENOMIC DNA]</scope>
    <source>
        <strain evidence="4">ATCC BAA-1197 / DSM 17291 / Cas60314</strain>
    </source>
</reference>
<dbReference type="PANTHER" id="PTHR30575:SF0">
    <property type="entry name" value="XAA-ARG DIPEPTIDASE"/>
    <property type="match status" value="1"/>
</dbReference>
<keyword evidence="4" id="KW-1185">Reference proteome</keyword>